<name>A0A426ZD15_ENSVE</name>
<organism evidence="1 2">
    <name type="scientific">Ensete ventricosum</name>
    <name type="common">Abyssinian banana</name>
    <name type="synonym">Musa ensete</name>
    <dbReference type="NCBI Taxonomy" id="4639"/>
    <lineage>
        <taxon>Eukaryota</taxon>
        <taxon>Viridiplantae</taxon>
        <taxon>Streptophyta</taxon>
        <taxon>Embryophyta</taxon>
        <taxon>Tracheophyta</taxon>
        <taxon>Spermatophyta</taxon>
        <taxon>Magnoliopsida</taxon>
        <taxon>Liliopsida</taxon>
        <taxon>Zingiberales</taxon>
        <taxon>Musaceae</taxon>
        <taxon>Ensete</taxon>
    </lineage>
</organism>
<sequence length="127" mass="13485">MPPVANFRGVVCLSAAASALARHPLPAVKGQGVGLACRHYCIARYQGGQLVGRRVVRECPEVESDGGRRLDVVEMRTLFAEGIKKFAGNTLGDRRKRTIGLVARRSTAVGLSGSKPPVPGFWVADSG</sequence>
<accession>A0A426ZD15</accession>
<dbReference type="AlphaFoldDB" id="A0A426ZD15"/>
<reference evidence="1 2" key="1">
    <citation type="journal article" date="2014" name="Agronomy (Basel)">
        <title>A Draft Genome Sequence for Ensete ventricosum, the Drought-Tolerant Tree Against Hunger.</title>
        <authorList>
            <person name="Harrison J."/>
            <person name="Moore K.A."/>
            <person name="Paszkiewicz K."/>
            <person name="Jones T."/>
            <person name="Grant M."/>
            <person name="Ambacheew D."/>
            <person name="Muzemil S."/>
            <person name="Studholme D.J."/>
        </authorList>
    </citation>
    <scope>NUCLEOTIDE SEQUENCE [LARGE SCALE GENOMIC DNA]</scope>
</reference>
<dbReference type="EMBL" id="AMZH03007205">
    <property type="protein sequence ID" value="RRT61895.1"/>
    <property type="molecule type" value="Genomic_DNA"/>
</dbReference>
<evidence type="ECO:0000313" key="1">
    <source>
        <dbReference type="EMBL" id="RRT61895.1"/>
    </source>
</evidence>
<gene>
    <name evidence="1" type="ORF">B296_00016251</name>
</gene>
<dbReference type="Proteomes" id="UP000287651">
    <property type="component" value="Unassembled WGS sequence"/>
</dbReference>
<evidence type="ECO:0000313" key="2">
    <source>
        <dbReference type="Proteomes" id="UP000287651"/>
    </source>
</evidence>
<protein>
    <submittedName>
        <fullName evidence="1">Uncharacterized protein</fullName>
    </submittedName>
</protein>
<comment type="caution">
    <text evidence="1">The sequence shown here is derived from an EMBL/GenBank/DDBJ whole genome shotgun (WGS) entry which is preliminary data.</text>
</comment>
<proteinExistence type="predicted"/>